<name>A0ABN3I7Y7_9ACTN</name>
<comment type="caution">
    <text evidence="1">The sequence shown here is derived from an EMBL/GenBank/DDBJ whole genome shotgun (WGS) entry which is preliminary data.</text>
</comment>
<accession>A0ABN3I7Y7</accession>
<dbReference type="Proteomes" id="UP001500058">
    <property type="component" value="Unassembled WGS sequence"/>
</dbReference>
<protein>
    <submittedName>
        <fullName evidence="1">Uncharacterized protein</fullName>
    </submittedName>
</protein>
<evidence type="ECO:0000313" key="2">
    <source>
        <dbReference type="Proteomes" id="UP001500058"/>
    </source>
</evidence>
<reference evidence="1 2" key="1">
    <citation type="journal article" date="2019" name="Int. J. Syst. Evol. Microbiol.">
        <title>The Global Catalogue of Microorganisms (GCM) 10K type strain sequencing project: providing services to taxonomists for standard genome sequencing and annotation.</title>
        <authorList>
            <consortium name="The Broad Institute Genomics Platform"/>
            <consortium name="The Broad Institute Genome Sequencing Center for Infectious Disease"/>
            <person name="Wu L."/>
            <person name="Ma J."/>
        </authorList>
    </citation>
    <scope>NUCLEOTIDE SEQUENCE [LARGE SCALE GENOMIC DNA]</scope>
    <source>
        <strain evidence="1 2">JCM 6921</strain>
    </source>
</reference>
<gene>
    <name evidence="1" type="ORF">GCM10010420_23770</name>
</gene>
<keyword evidence="2" id="KW-1185">Reference proteome</keyword>
<evidence type="ECO:0000313" key="1">
    <source>
        <dbReference type="EMBL" id="GAA2397181.1"/>
    </source>
</evidence>
<organism evidence="1 2">
    <name type="scientific">Streptomyces glaucosporus</name>
    <dbReference type="NCBI Taxonomy" id="284044"/>
    <lineage>
        <taxon>Bacteria</taxon>
        <taxon>Bacillati</taxon>
        <taxon>Actinomycetota</taxon>
        <taxon>Actinomycetes</taxon>
        <taxon>Kitasatosporales</taxon>
        <taxon>Streptomycetaceae</taxon>
        <taxon>Streptomyces</taxon>
    </lineage>
</organism>
<dbReference type="EMBL" id="BAAATJ010000008">
    <property type="protein sequence ID" value="GAA2397181.1"/>
    <property type="molecule type" value="Genomic_DNA"/>
</dbReference>
<proteinExistence type="predicted"/>
<sequence>MGGSAGNAAPCPRRHAVRTVRTIIAAVVAVHDLKTGKLEVSTPCRVDEPEAPVLSPDSRYAVAGPLDFDLERKKAYCFAETEERKGIRLLSVGDDGTAYGLTGGDRTTDLAYVTVPLDTGETEALP</sequence>